<feature type="compositionally biased region" description="Basic residues" evidence="1">
    <location>
        <begin position="628"/>
        <end position="647"/>
    </location>
</feature>
<protein>
    <submittedName>
        <fullName evidence="3">Uncharacterized protein</fullName>
    </submittedName>
</protein>
<dbReference type="Proteomes" id="UP000232488">
    <property type="component" value="Segment"/>
</dbReference>
<dbReference type="GeneID" id="37618418"/>
<feature type="transmembrane region" description="Helical" evidence="2">
    <location>
        <begin position="21"/>
        <end position="39"/>
    </location>
</feature>
<evidence type="ECO:0000256" key="1">
    <source>
        <dbReference type="SAM" id="MobiDB-lite"/>
    </source>
</evidence>
<feature type="transmembrane region" description="Helical" evidence="2">
    <location>
        <begin position="75"/>
        <end position="96"/>
    </location>
</feature>
<sequence length="691" mass="80398">MNQNQNQINDDKTQESKLQKYDASMLMGSIALTNVGFTYNNIITLLTGLSLSPMGKYVRVVIRNMVAGNTKMLGVTQYFILAFVTFVCSLIIGSITDHKRLERSQLLRFQHLIVSNASYFMYNLLTCLFIGITLASTLHQNGDLAMFFSISVGSVLMLPLIASGLFFGNVTNAPKRFMIKQRHLQYYKNKLGRSCLFEGFSSEIKLTDIIDVGSKRTYLIRHHRSDGKFRAIMHKGHDAEIMKSAHNEEGFIFAIIPAFSGKVLYRFSPTYFGKTWIQGNFVRYSDGKKPDLPKETMYSIDVYKPISDMIKLGKGIMCNSLIQRIKEDIEDVEYAQKYFRPRYFNEAKKSLNYHYNMIKRNKCPLFEGDKKKIEDTLKKEYIKTVDERPEPCKMLKYEIARNIRRINNQAEGTKTWKSDHILLSKRLEDLKQCEKKHGIRHRDDKKKKQKYSRAPPYHSHKPGVGGFMQNINIKVIDGGDEMAKKTYGRPPNDSYNRKDTVYANISQSSLPSIDINLDVNDDDRRYLHSLSDTLNLIEPYHTNVWNNDRKGQVDNLQLNSSRKGILKYLIDKRLAASQRNVSNRGLPIKPKLRHGRRFLDYLNSKHMFSRYLDKKKKMKLKYKENKSKSKSKNKRKLNKKGRRRSRKTSVNLCKFRLRQGMYSLLNFLFSTLFIVIISYFTNLSFKFLVSK</sequence>
<feature type="compositionally biased region" description="Basic residues" evidence="1">
    <location>
        <begin position="437"/>
        <end position="451"/>
    </location>
</feature>
<keyword evidence="2" id="KW-0812">Transmembrane</keyword>
<keyword evidence="2" id="KW-0472">Membrane</keyword>
<name>A0A1C9C501_HAV01</name>
<evidence type="ECO:0000313" key="4">
    <source>
        <dbReference type="Proteomes" id="UP000232488"/>
    </source>
</evidence>
<feature type="transmembrane region" description="Helical" evidence="2">
    <location>
        <begin position="117"/>
        <end position="138"/>
    </location>
</feature>
<accession>A0A1C9C501</accession>
<organismHost>
    <name type="scientific">Heterosigma akashiwo</name>
    <name type="common">Chromophytic alga</name>
    <name type="synonym">Heterosigma carterae</name>
    <dbReference type="NCBI Taxonomy" id="2829"/>
</organismHost>
<dbReference type="EMBL" id="KX008963">
    <property type="protein sequence ID" value="AOM63368.1"/>
    <property type="molecule type" value="Genomic_DNA"/>
</dbReference>
<dbReference type="KEGG" id="vg:37618418"/>
<feature type="region of interest" description="Disordered" evidence="1">
    <location>
        <begin position="619"/>
        <end position="647"/>
    </location>
</feature>
<evidence type="ECO:0000256" key="2">
    <source>
        <dbReference type="SAM" id="Phobius"/>
    </source>
</evidence>
<feature type="transmembrane region" description="Helical" evidence="2">
    <location>
        <begin position="144"/>
        <end position="168"/>
    </location>
</feature>
<reference evidence="3 4" key="1">
    <citation type="submission" date="2016-03" db="EMBL/GenBank/DDBJ databases">
        <title>Genome sequences of a Phycodnavirus, Heterosigma akashiwo virus strain 53.</title>
        <authorList>
            <person name="Ueki S."/>
            <person name="Ogura Y."/>
            <person name="Hayashi T."/>
        </authorList>
    </citation>
    <scope>NUCLEOTIDE SEQUENCE [LARGE SCALE GENOMIC DNA]</scope>
    <source>
        <strain evidence="3">HaV53</strain>
    </source>
</reference>
<keyword evidence="4" id="KW-1185">Reference proteome</keyword>
<gene>
    <name evidence="3" type="primary">HaV53_ORF37</name>
</gene>
<dbReference type="RefSeq" id="YP_009507434.1">
    <property type="nucleotide sequence ID" value="NC_038553.1"/>
</dbReference>
<feature type="transmembrane region" description="Helical" evidence="2">
    <location>
        <begin position="664"/>
        <end position="685"/>
    </location>
</feature>
<feature type="region of interest" description="Disordered" evidence="1">
    <location>
        <begin position="433"/>
        <end position="464"/>
    </location>
</feature>
<keyword evidence="2" id="KW-1133">Transmembrane helix</keyword>
<evidence type="ECO:0000313" key="3">
    <source>
        <dbReference type="EMBL" id="AOM63368.1"/>
    </source>
</evidence>
<proteinExistence type="predicted"/>
<organism evidence="3 4">
    <name type="scientific">Heterosigma akashiwo virus 01</name>
    <name type="common">HaV01</name>
    <dbReference type="NCBI Taxonomy" id="97195"/>
    <lineage>
        <taxon>Viruses</taxon>
        <taxon>Varidnaviria</taxon>
        <taxon>Bamfordvirae</taxon>
        <taxon>Nucleocytoviricota</taxon>
        <taxon>Megaviricetes</taxon>
        <taxon>Algavirales</taxon>
        <taxon>Phycodnaviridae</taxon>
        <taxon>Raphidovirus</taxon>
        <taxon>Raphidovirus japonicum</taxon>
    </lineage>
</organism>